<reference evidence="1 2" key="1">
    <citation type="submission" date="2023-11" db="EMBL/GenBank/DDBJ databases">
        <title>Halocaridina rubra genome assembly.</title>
        <authorList>
            <person name="Smith C."/>
        </authorList>
    </citation>
    <scope>NUCLEOTIDE SEQUENCE [LARGE SCALE GENOMIC DNA]</scope>
    <source>
        <strain evidence="1">EP-1</strain>
        <tissue evidence="1">Whole</tissue>
    </source>
</reference>
<gene>
    <name evidence="1" type="ORF">SK128_026514</name>
</gene>
<accession>A0AAN9A999</accession>
<dbReference type="EMBL" id="JAXCGZ010000591">
    <property type="protein sequence ID" value="KAK7085776.1"/>
    <property type="molecule type" value="Genomic_DNA"/>
</dbReference>
<protein>
    <submittedName>
        <fullName evidence="1">Uncharacterized protein</fullName>
    </submittedName>
</protein>
<feature type="non-terminal residue" evidence="1">
    <location>
        <position position="1"/>
    </location>
</feature>
<dbReference type="Proteomes" id="UP001381693">
    <property type="component" value="Unassembled WGS sequence"/>
</dbReference>
<evidence type="ECO:0000313" key="1">
    <source>
        <dbReference type="EMBL" id="KAK7085776.1"/>
    </source>
</evidence>
<feature type="non-terminal residue" evidence="1">
    <location>
        <position position="58"/>
    </location>
</feature>
<evidence type="ECO:0000313" key="2">
    <source>
        <dbReference type="Proteomes" id="UP001381693"/>
    </source>
</evidence>
<comment type="caution">
    <text evidence="1">The sequence shown here is derived from an EMBL/GenBank/DDBJ whole genome shotgun (WGS) entry which is preliminary data.</text>
</comment>
<dbReference type="AlphaFoldDB" id="A0AAN9A999"/>
<proteinExistence type="predicted"/>
<keyword evidence="2" id="KW-1185">Reference proteome</keyword>
<name>A0AAN9A999_HALRR</name>
<organism evidence="1 2">
    <name type="scientific">Halocaridina rubra</name>
    <name type="common">Hawaiian red shrimp</name>
    <dbReference type="NCBI Taxonomy" id="373956"/>
    <lineage>
        <taxon>Eukaryota</taxon>
        <taxon>Metazoa</taxon>
        <taxon>Ecdysozoa</taxon>
        <taxon>Arthropoda</taxon>
        <taxon>Crustacea</taxon>
        <taxon>Multicrustacea</taxon>
        <taxon>Malacostraca</taxon>
        <taxon>Eumalacostraca</taxon>
        <taxon>Eucarida</taxon>
        <taxon>Decapoda</taxon>
        <taxon>Pleocyemata</taxon>
        <taxon>Caridea</taxon>
        <taxon>Atyoidea</taxon>
        <taxon>Atyidae</taxon>
        <taxon>Halocaridina</taxon>
    </lineage>
</organism>
<sequence length="58" mass="6294">LYLGEDEIESVMVHDEIETRVEAKYHVTAAHNGAEFTCHVISPATSGPITVNKAISVL</sequence>